<dbReference type="Proteomes" id="UP000678374">
    <property type="component" value="Unassembled WGS sequence"/>
</dbReference>
<evidence type="ECO:0000313" key="2">
    <source>
        <dbReference type="Proteomes" id="UP000678374"/>
    </source>
</evidence>
<protein>
    <submittedName>
        <fullName evidence="1">Uncharacterized protein</fullName>
    </submittedName>
</protein>
<dbReference type="AlphaFoldDB" id="A0A941BES5"/>
<keyword evidence="2" id="KW-1185">Reference proteome</keyword>
<gene>
    <name evidence="1" type="ORF">KAK06_03585</name>
</gene>
<sequence>MSLRRMPWSAGKGLWLRPGPAGLHVRCADMSLRRNPGNAALDCGYGPALRAFTSAART</sequence>
<evidence type="ECO:0000313" key="1">
    <source>
        <dbReference type="EMBL" id="MBQ0958031.1"/>
    </source>
</evidence>
<comment type="caution">
    <text evidence="1">The sequence shown here is derived from an EMBL/GenBank/DDBJ whole genome shotgun (WGS) entry which is preliminary data.</text>
</comment>
<reference evidence="1" key="1">
    <citation type="submission" date="2021-04" db="EMBL/GenBank/DDBJ databases">
        <title>The genome sequence of Ideonella sp. 4Y11.</title>
        <authorList>
            <person name="Liu Y."/>
        </authorList>
    </citation>
    <scope>NUCLEOTIDE SEQUENCE</scope>
    <source>
        <strain evidence="1">4Y11</strain>
    </source>
</reference>
<proteinExistence type="predicted"/>
<name>A0A941BES5_9BURK</name>
<dbReference type="EMBL" id="JAGQDE010000002">
    <property type="protein sequence ID" value="MBQ0958031.1"/>
    <property type="molecule type" value="Genomic_DNA"/>
</dbReference>
<organism evidence="1 2">
    <name type="scientific">Ideonella aquatica</name>
    <dbReference type="NCBI Taxonomy" id="2824119"/>
    <lineage>
        <taxon>Bacteria</taxon>
        <taxon>Pseudomonadati</taxon>
        <taxon>Pseudomonadota</taxon>
        <taxon>Betaproteobacteria</taxon>
        <taxon>Burkholderiales</taxon>
        <taxon>Sphaerotilaceae</taxon>
        <taxon>Ideonella</taxon>
    </lineage>
</organism>
<accession>A0A941BES5</accession>